<dbReference type="AlphaFoldDB" id="A0A9W7SWI9"/>
<comment type="pathway">
    <text evidence="3 12">Protein modification; protein glycosylation.</text>
</comment>
<comment type="catalytic activity">
    <reaction evidence="11 12">
        <text>an alpha-D-Man-(1-&gt;3)-beta-D-Man-(1-&gt;4)-beta-D-GlcNAc-(1-&gt;4)-alpha-D-GlcNAc-diphospho-di-trans,poly-cis-dolichol + GDP-alpha-D-mannose = an alpha-D-Man-(1-&gt;3)-[alpha-D-Man-(1-&gt;6)]-beta-D-Man-(1-&gt;4)-beta-D-GlcNAc-(1-&gt;4)-alpha-D-GlcNAc-diphospho-di-trans,poly-cis-dolichol + GDP + H(+)</text>
        <dbReference type="Rhea" id="RHEA:29519"/>
        <dbReference type="Rhea" id="RHEA-COMP:19513"/>
        <dbReference type="Rhea" id="RHEA-COMP:19515"/>
        <dbReference type="ChEBI" id="CHEBI:15378"/>
        <dbReference type="ChEBI" id="CHEBI:57527"/>
        <dbReference type="ChEBI" id="CHEBI:58189"/>
        <dbReference type="ChEBI" id="CHEBI:132510"/>
        <dbReference type="ChEBI" id="CHEBI:132511"/>
        <dbReference type="EC" id="2.4.1.257"/>
    </reaction>
    <physiologicalReaction direction="left-to-right" evidence="11 12">
        <dbReference type="Rhea" id="RHEA:29520"/>
    </physiologicalReaction>
</comment>
<keyword evidence="4 12" id="KW-0328">Glycosyltransferase</keyword>
<dbReference type="EMBL" id="RIBY02001001">
    <property type="protein sequence ID" value="KAH9834334.1"/>
    <property type="molecule type" value="Genomic_DNA"/>
</dbReference>
<dbReference type="OrthoDB" id="448893at2759"/>
<proteinExistence type="inferred from homology"/>
<feature type="domain" description="Glycosyltransferase subfamily 4-like N-terminal" evidence="14">
    <location>
        <begin position="23"/>
        <end position="218"/>
    </location>
</feature>
<evidence type="ECO:0000313" key="16">
    <source>
        <dbReference type="Proteomes" id="UP001138500"/>
    </source>
</evidence>
<name>A0A9W7SWI9_9PEZI</name>
<evidence type="ECO:0000256" key="3">
    <source>
        <dbReference type="ARBA" id="ARBA00004922"/>
    </source>
</evidence>
<dbReference type="Proteomes" id="UP001138500">
    <property type="component" value="Unassembled WGS sequence"/>
</dbReference>
<dbReference type="GO" id="GO:0005789">
    <property type="term" value="C:endoplasmic reticulum membrane"/>
    <property type="evidence" value="ECO:0007669"/>
    <property type="project" value="UniProtKB-SubCell"/>
</dbReference>
<dbReference type="InterPro" id="IPR001296">
    <property type="entry name" value="Glyco_trans_1"/>
</dbReference>
<evidence type="ECO:0000256" key="5">
    <source>
        <dbReference type="ARBA" id="ARBA00022679"/>
    </source>
</evidence>
<dbReference type="EC" id="2.4.1.132" evidence="12"/>
<keyword evidence="9 12" id="KW-0472">Membrane</keyword>
<keyword evidence="16" id="KW-1185">Reference proteome</keyword>
<comment type="similarity">
    <text evidence="12">Belongs to the glycosyltransferase group 1 family.</text>
</comment>
<keyword evidence="8 12" id="KW-1133">Transmembrane helix</keyword>
<dbReference type="Pfam" id="PF13439">
    <property type="entry name" value="Glyco_transf_4"/>
    <property type="match status" value="1"/>
</dbReference>
<sequence length="511" mass="56100">MAAKSAAGPRSKNIIFVHPDLGIGGAERLVVDAAVGLQNAGHNITVLTSYRDTNHCFDEARDDQNPSQGTLDVRVRGDSVFPPSLAGRLSILFQILRQLALVVSTSVVSNELKLLDPDIIIVDQLSACIPFFRLIYPKARILFYGHFPDRLLAKKGAGLTTYLKKAYRVPFDALEGWSTGCADNIVVNSKFTRSVFKGAFPHMRQRNLKVIYPCVDTNQGRPEDTLPLFPKKKLLLSINRFEGKKNLALAVKAYAGLSAEERSRAKLVVAGGFDPRIPENNVTHRELQQLCDSLNLTHATFRSNDTLKTDMTTEDVDALFLLSIPGELKQRLLHQASLLIYTPENEHFGIVPLEAMLAGVPVLATNTGGPLETVYDGRTGWLRSPDKVEQWTDVMRKPLIPSSASTLQKMGQAGRERVLVEFSQTKMTESFDKEIRDMCQTTGPRPKIIPAWAGAVLIVTIVAIFAGGLIMVLTWWALSDPEAGGSFSQVASNDHVSTVVAKATSSAHEEI</sequence>
<protein>
    <recommendedName>
        <fullName evidence="12">Alpha-1,3/1,6-mannosyltransferase ALG2</fullName>
        <ecNumber evidence="12">2.4.1.132</ecNumber>
        <ecNumber evidence="12">2.4.1.257</ecNumber>
    </recommendedName>
    <alternativeName>
        <fullName evidence="12">GDP-Man:Man(1)GlcNAc(2)-PP-Dol alpha-1,3-mannosyltransferase</fullName>
    </alternativeName>
</protein>
<reference evidence="15 16" key="2">
    <citation type="journal article" date="2021" name="Curr. Genet.">
        <title>Genetic response to nitrogen starvation in the aggressive Eucalyptus foliar pathogen Teratosphaeria destructans.</title>
        <authorList>
            <person name="Havenga M."/>
            <person name="Wingfield B.D."/>
            <person name="Wingfield M.J."/>
            <person name="Dreyer L.L."/>
            <person name="Roets F."/>
            <person name="Aylward J."/>
        </authorList>
    </citation>
    <scope>NUCLEOTIDE SEQUENCE [LARGE SCALE GENOMIC DNA]</scope>
    <source>
        <strain evidence="15">CMW44962</strain>
    </source>
</reference>
<dbReference type="Gene3D" id="3.40.50.2000">
    <property type="entry name" value="Glycogen Phosphorylase B"/>
    <property type="match status" value="2"/>
</dbReference>
<gene>
    <name evidence="15" type="ORF">Tdes44962_MAKER01991</name>
</gene>
<keyword evidence="7 12" id="KW-0256">Endoplasmic reticulum</keyword>
<evidence type="ECO:0000256" key="2">
    <source>
        <dbReference type="ARBA" id="ARBA00004586"/>
    </source>
</evidence>
<evidence type="ECO:0000313" key="15">
    <source>
        <dbReference type="EMBL" id="KAH9834334.1"/>
    </source>
</evidence>
<dbReference type="GO" id="GO:0004378">
    <property type="term" value="F:GDP-Man:Man(1)GlcNAc(2)-PP-Dol alpha-1,3-mannosyltransferase activity"/>
    <property type="evidence" value="ECO:0007669"/>
    <property type="project" value="UniProtKB-UniRule"/>
</dbReference>
<accession>A0A9W7SWI9</accession>
<evidence type="ECO:0000256" key="8">
    <source>
        <dbReference type="ARBA" id="ARBA00022989"/>
    </source>
</evidence>
<dbReference type="GO" id="GO:0102704">
    <property type="term" value="F:GDP-Man:Man(2)GlcNAc(2)-PP-Dol alpha-1,6-mannosyltransferase activity"/>
    <property type="evidence" value="ECO:0007669"/>
    <property type="project" value="UniProtKB-UniRule"/>
</dbReference>
<keyword evidence="6 12" id="KW-0812">Transmembrane</keyword>
<evidence type="ECO:0000256" key="11">
    <source>
        <dbReference type="ARBA" id="ARBA00045104"/>
    </source>
</evidence>
<dbReference type="EC" id="2.4.1.257" evidence="12"/>
<evidence type="ECO:0000259" key="13">
    <source>
        <dbReference type="Pfam" id="PF00534"/>
    </source>
</evidence>
<organism evidence="15 16">
    <name type="scientific">Teratosphaeria destructans</name>
    <dbReference type="NCBI Taxonomy" id="418781"/>
    <lineage>
        <taxon>Eukaryota</taxon>
        <taxon>Fungi</taxon>
        <taxon>Dikarya</taxon>
        <taxon>Ascomycota</taxon>
        <taxon>Pezizomycotina</taxon>
        <taxon>Dothideomycetes</taxon>
        <taxon>Dothideomycetidae</taxon>
        <taxon>Mycosphaerellales</taxon>
        <taxon>Teratosphaeriaceae</taxon>
        <taxon>Teratosphaeria</taxon>
    </lineage>
</organism>
<dbReference type="InterPro" id="IPR028098">
    <property type="entry name" value="Glyco_trans_4-like_N"/>
</dbReference>
<reference evidence="15 16" key="1">
    <citation type="journal article" date="2018" name="IMA Fungus">
        <title>IMA Genome-F 10: Nine draft genome sequences of Claviceps purpurea s.lat., including C. arundinis, C. humidiphila, and C. cf. spartinae, pseudomolecules for the pitch canker pathogen Fusarium circinatum, draft genome of Davidsoniella eucalypti, Grosmannia galeiformis, Quambalaria eucalypti, and Teratosphaeria destructans.</title>
        <authorList>
            <person name="Wingfield B.D."/>
            <person name="Liu M."/>
            <person name="Nguyen H.D."/>
            <person name="Lane F.A."/>
            <person name="Morgan S.W."/>
            <person name="De Vos L."/>
            <person name="Wilken P.M."/>
            <person name="Duong T.A."/>
            <person name="Aylward J."/>
            <person name="Coetzee M.P."/>
            <person name="Dadej K."/>
            <person name="De Beer Z.W."/>
            <person name="Findlay W."/>
            <person name="Havenga M."/>
            <person name="Kolarik M."/>
            <person name="Menzies J.G."/>
            <person name="Naidoo K."/>
            <person name="Pochopski O."/>
            <person name="Shoukouhi P."/>
            <person name="Santana Q.C."/>
            <person name="Seifert K.A."/>
            <person name="Soal N."/>
            <person name="Steenkamp E.T."/>
            <person name="Tatham C.T."/>
            <person name="van der Nest M.A."/>
            <person name="Wingfield M.J."/>
        </authorList>
    </citation>
    <scope>NUCLEOTIDE SEQUENCE [LARGE SCALE GENOMIC DNA]</scope>
    <source>
        <strain evidence="15">CMW44962</strain>
    </source>
</reference>
<dbReference type="PANTHER" id="PTHR45918">
    <property type="entry name" value="ALPHA-1,3/1,6-MANNOSYLTRANSFERASE ALG2"/>
    <property type="match status" value="1"/>
</dbReference>
<evidence type="ECO:0000259" key="14">
    <source>
        <dbReference type="Pfam" id="PF13439"/>
    </source>
</evidence>
<evidence type="ECO:0000256" key="1">
    <source>
        <dbReference type="ARBA" id="ARBA00003142"/>
    </source>
</evidence>
<comment type="function">
    <text evidence="1 12">Mannosylates Man(2)GlcNAc(2)-dolichol diphosphate and Man(1)GlcNAc(2)-dolichol diphosphate to form Man(3)GlcNAc(2)-dolichol diphosphate.</text>
</comment>
<evidence type="ECO:0000256" key="12">
    <source>
        <dbReference type="RuleBase" id="RU367136"/>
    </source>
</evidence>
<keyword evidence="5 12" id="KW-0808">Transferase</keyword>
<dbReference type="Pfam" id="PF00534">
    <property type="entry name" value="Glycos_transf_1"/>
    <property type="match status" value="1"/>
</dbReference>
<dbReference type="InterPro" id="IPR027054">
    <property type="entry name" value="ALG2"/>
</dbReference>
<evidence type="ECO:0000256" key="10">
    <source>
        <dbReference type="ARBA" id="ARBA00045103"/>
    </source>
</evidence>
<feature type="domain" description="Glycosyl transferase family 1" evidence="13">
    <location>
        <begin position="228"/>
        <end position="417"/>
    </location>
</feature>
<feature type="transmembrane region" description="Helical" evidence="12">
    <location>
        <begin position="451"/>
        <end position="478"/>
    </location>
</feature>
<comment type="catalytic activity">
    <reaction evidence="10 12">
        <text>a beta-D-Man-(1-&gt;4)-beta-D-GlcNAc-(1-&gt;4)-alpha-D-GlcNAc-diphospho-di-trans,poly-cis-dolichol + GDP-alpha-D-mannose = an alpha-D-Man-(1-&gt;3)-beta-D-Man-(1-&gt;4)-beta-D-GlcNAc-(1-&gt;4)-alpha-D-GlcNAc-diphospho-di-trans,poly-cis-dolichol + GDP + H(+)</text>
        <dbReference type="Rhea" id="RHEA:29515"/>
        <dbReference type="Rhea" id="RHEA-COMP:19511"/>
        <dbReference type="Rhea" id="RHEA-COMP:19513"/>
        <dbReference type="ChEBI" id="CHEBI:15378"/>
        <dbReference type="ChEBI" id="CHEBI:57527"/>
        <dbReference type="ChEBI" id="CHEBI:58189"/>
        <dbReference type="ChEBI" id="CHEBI:58472"/>
        <dbReference type="ChEBI" id="CHEBI:132510"/>
        <dbReference type="EC" id="2.4.1.132"/>
    </reaction>
    <physiologicalReaction direction="left-to-right" evidence="10 12">
        <dbReference type="Rhea" id="RHEA:29516"/>
    </physiologicalReaction>
</comment>
<dbReference type="SUPFAM" id="SSF53756">
    <property type="entry name" value="UDP-Glycosyltransferase/glycogen phosphorylase"/>
    <property type="match status" value="1"/>
</dbReference>
<comment type="subcellular location">
    <subcellularLocation>
        <location evidence="2 12">Endoplasmic reticulum membrane</location>
    </subcellularLocation>
</comment>
<dbReference type="PANTHER" id="PTHR45918:SF1">
    <property type="entry name" value="ALPHA-1,3_1,6-MANNOSYLTRANSFERASE ALG2"/>
    <property type="match status" value="1"/>
</dbReference>
<comment type="caution">
    <text evidence="15">The sequence shown here is derived from an EMBL/GenBank/DDBJ whole genome shotgun (WGS) entry which is preliminary data.</text>
</comment>
<evidence type="ECO:0000256" key="4">
    <source>
        <dbReference type="ARBA" id="ARBA00022676"/>
    </source>
</evidence>
<evidence type="ECO:0000256" key="9">
    <source>
        <dbReference type="ARBA" id="ARBA00023136"/>
    </source>
</evidence>
<evidence type="ECO:0000256" key="6">
    <source>
        <dbReference type="ARBA" id="ARBA00022692"/>
    </source>
</evidence>
<evidence type="ECO:0000256" key="7">
    <source>
        <dbReference type="ARBA" id="ARBA00022824"/>
    </source>
</evidence>
<dbReference type="CDD" id="cd03805">
    <property type="entry name" value="GT4_ALG2-like"/>
    <property type="match status" value="1"/>
</dbReference>